<dbReference type="Gene3D" id="3.40.50.720">
    <property type="entry name" value="NAD(P)-binding Rossmann-like Domain"/>
    <property type="match status" value="1"/>
</dbReference>
<keyword evidence="3" id="KW-1185">Reference proteome</keyword>
<accession>A0A6L6HTE5</accession>
<comment type="similarity">
    <text evidence="1">Belongs to the short-chain dehydrogenases/reductases (SDR) family.</text>
</comment>
<dbReference type="PANTHER" id="PTHR42879">
    <property type="entry name" value="3-OXOACYL-(ACYL-CARRIER-PROTEIN) REDUCTASE"/>
    <property type="match status" value="1"/>
</dbReference>
<dbReference type="InterPro" id="IPR050259">
    <property type="entry name" value="SDR"/>
</dbReference>
<organism evidence="2 3">
    <name type="scientific">Paracoccus lichenicola</name>
    <dbReference type="NCBI Taxonomy" id="2665644"/>
    <lineage>
        <taxon>Bacteria</taxon>
        <taxon>Pseudomonadati</taxon>
        <taxon>Pseudomonadota</taxon>
        <taxon>Alphaproteobacteria</taxon>
        <taxon>Rhodobacterales</taxon>
        <taxon>Paracoccaceae</taxon>
        <taxon>Paracoccus</taxon>
    </lineage>
</organism>
<dbReference type="Pfam" id="PF00106">
    <property type="entry name" value="adh_short"/>
    <property type="match status" value="1"/>
</dbReference>
<proteinExistence type="inferred from homology"/>
<reference evidence="2 3" key="1">
    <citation type="submission" date="2019-11" db="EMBL/GenBank/DDBJ databases">
        <authorList>
            <person name="Lang L."/>
        </authorList>
    </citation>
    <scope>NUCLEOTIDE SEQUENCE [LARGE SCALE GENOMIC DNA]</scope>
    <source>
        <strain evidence="2 3">YIM 132242</strain>
    </source>
</reference>
<evidence type="ECO:0000256" key="1">
    <source>
        <dbReference type="ARBA" id="ARBA00006484"/>
    </source>
</evidence>
<name>A0A6L6HTE5_9RHOB</name>
<dbReference type="Proteomes" id="UP000481417">
    <property type="component" value="Unassembled WGS sequence"/>
</dbReference>
<protein>
    <submittedName>
        <fullName evidence="2">SDR family oxidoreductase</fullName>
    </submittedName>
</protein>
<dbReference type="AlphaFoldDB" id="A0A6L6HTE5"/>
<evidence type="ECO:0000313" key="2">
    <source>
        <dbReference type="EMBL" id="MTE01659.1"/>
    </source>
</evidence>
<dbReference type="SUPFAM" id="SSF51735">
    <property type="entry name" value="NAD(P)-binding Rossmann-fold domains"/>
    <property type="match status" value="1"/>
</dbReference>
<comment type="caution">
    <text evidence="2">The sequence shown here is derived from an EMBL/GenBank/DDBJ whole genome shotgun (WGS) entry which is preliminary data.</text>
</comment>
<dbReference type="CDD" id="cd05233">
    <property type="entry name" value="SDR_c"/>
    <property type="match status" value="1"/>
</dbReference>
<sequence length="266" mass="27888">MSESPKRNPLRIEESRVLIAGGTAGVGLATARRFAELGAPHVAINGRTIERGEKARAAIQADFPNCKVHFIAGDSGDTDQALEIGRKADELMGGVDILVNSTVSAYPYPTLFHLIDPHDIKGMVLTQVMSHFLLARVVMDGMRERENGVIISIASDAGKAATPGETIIGGLMAAIMMFCRALAMEAKRSGIRVNCVTPSIIEGTLTHDTVMGGEFSGKLFAKAKKMAQLGVVNADEMAGLITFLASPAAAKLTGQAISLNGGISAA</sequence>
<gene>
    <name evidence="2" type="ORF">GIY56_15325</name>
</gene>
<evidence type="ECO:0000313" key="3">
    <source>
        <dbReference type="Proteomes" id="UP000481417"/>
    </source>
</evidence>
<dbReference type="InterPro" id="IPR036291">
    <property type="entry name" value="NAD(P)-bd_dom_sf"/>
</dbReference>
<dbReference type="PRINTS" id="PR00081">
    <property type="entry name" value="GDHRDH"/>
</dbReference>
<dbReference type="InterPro" id="IPR002347">
    <property type="entry name" value="SDR_fam"/>
</dbReference>
<dbReference type="RefSeq" id="WP_154765735.1">
    <property type="nucleotide sequence ID" value="NZ_WMBT01000012.1"/>
</dbReference>
<dbReference type="EMBL" id="WMBT01000012">
    <property type="protein sequence ID" value="MTE01659.1"/>
    <property type="molecule type" value="Genomic_DNA"/>
</dbReference>